<accession>A0ABM9PI68</accession>
<organism evidence="2 3">
    <name type="scientific">Tenacibaculum vairaonense</name>
    <dbReference type="NCBI Taxonomy" id="3137860"/>
    <lineage>
        <taxon>Bacteria</taxon>
        <taxon>Pseudomonadati</taxon>
        <taxon>Bacteroidota</taxon>
        <taxon>Flavobacteriia</taxon>
        <taxon>Flavobacteriales</taxon>
        <taxon>Flavobacteriaceae</taxon>
        <taxon>Tenacibaculum</taxon>
    </lineage>
</organism>
<evidence type="ECO:0000256" key="1">
    <source>
        <dbReference type="SAM" id="SignalP"/>
    </source>
</evidence>
<reference evidence="2 3" key="1">
    <citation type="submission" date="2024-05" db="EMBL/GenBank/DDBJ databases">
        <authorList>
            <person name="Duchaud E."/>
        </authorList>
    </citation>
    <scope>NUCLEOTIDE SEQUENCE [LARGE SCALE GENOMIC DNA]</scope>
    <source>
        <strain evidence="2">Ena-SAMPLE-TAB-13-05-2024-13:56:06:370-140305</strain>
    </source>
</reference>
<keyword evidence="3" id="KW-1185">Reference proteome</keyword>
<proteinExistence type="predicted"/>
<feature type="signal peptide" evidence="1">
    <location>
        <begin position="1"/>
        <end position="20"/>
    </location>
</feature>
<dbReference type="Proteomes" id="UP001497602">
    <property type="component" value="Unassembled WGS sequence"/>
</dbReference>
<name>A0ABM9PI68_9FLAO</name>
<sequence>MIQTLKIGILAFLFTFSACKQSSSNTQKQEIEPSKKPEIVTTKNKVPNDVTYFCDVDLDNLKNKASNIELKSSNGLKNGTIATNLNIVLNKTMYEKHALNVELVKVQKTDSPKLVVGSYIIKALMNEEEIDTPYFDFIGNVVDNDTYKSAKEAGIIEDIEDSFVLLSKTDNKLNITSIKDYDNEENSELHQSGVQVVEGNFLVNLLKIATKEKITLKVNFKGLHEWNLSKAI</sequence>
<protein>
    <recommendedName>
        <fullName evidence="4">Lipoprotein</fullName>
    </recommendedName>
</protein>
<gene>
    <name evidence="2" type="ORF">T190115A13A_140064</name>
</gene>
<dbReference type="EMBL" id="CAXJRC010000005">
    <property type="protein sequence ID" value="CAL2105297.1"/>
    <property type="molecule type" value="Genomic_DNA"/>
</dbReference>
<evidence type="ECO:0000313" key="3">
    <source>
        <dbReference type="Proteomes" id="UP001497602"/>
    </source>
</evidence>
<evidence type="ECO:0000313" key="2">
    <source>
        <dbReference type="EMBL" id="CAL2105297.1"/>
    </source>
</evidence>
<dbReference type="RefSeq" id="WP_348737159.1">
    <property type="nucleotide sequence ID" value="NZ_CAXJRC010000005.1"/>
</dbReference>
<evidence type="ECO:0008006" key="4">
    <source>
        <dbReference type="Google" id="ProtNLM"/>
    </source>
</evidence>
<dbReference type="PROSITE" id="PS51257">
    <property type="entry name" value="PROKAR_LIPOPROTEIN"/>
    <property type="match status" value="1"/>
</dbReference>
<keyword evidence="1" id="KW-0732">Signal</keyword>
<feature type="chain" id="PRO_5047081739" description="Lipoprotein" evidence="1">
    <location>
        <begin position="21"/>
        <end position="232"/>
    </location>
</feature>
<comment type="caution">
    <text evidence="2">The sequence shown here is derived from an EMBL/GenBank/DDBJ whole genome shotgun (WGS) entry which is preliminary data.</text>
</comment>